<feature type="signal peptide" evidence="1">
    <location>
        <begin position="1"/>
        <end position="23"/>
    </location>
</feature>
<name>A0ABW2QW96_9BURK</name>
<organism evidence="2 3">
    <name type="scientific">Hydrogenophaga atypica</name>
    <dbReference type="NCBI Taxonomy" id="249409"/>
    <lineage>
        <taxon>Bacteria</taxon>
        <taxon>Pseudomonadati</taxon>
        <taxon>Pseudomonadota</taxon>
        <taxon>Betaproteobacteria</taxon>
        <taxon>Burkholderiales</taxon>
        <taxon>Comamonadaceae</taxon>
        <taxon>Hydrogenophaga</taxon>
    </lineage>
</organism>
<evidence type="ECO:0008006" key="4">
    <source>
        <dbReference type="Google" id="ProtNLM"/>
    </source>
</evidence>
<protein>
    <recommendedName>
        <fullName evidence="4">DUF4148 domain-containing protein</fullName>
    </recommendedName>
</protein>
<dbReference type="RefSeq" id="WP_382228714.1">
    <property type="nucleotide sequence ID" value="NZ_JBHTCA010000054.1"/>
</dbReference>
<evidence type="ECO:0000313" key="2">
    <source>
        <dbReference type="EMBL" id="MFC7411810.1"/>
    </source>
</evidence>
<evidence type="ECO:0000256" key="1">
    <source>
        <dbReference type="SAM" id="SignalP"/>
    </source>
</evidence>
<feature type="chain" id="PRO_5046990434" description="DUF4148 domain-containing protein" evidence="1">
    <location>
        <begin position="24"/>
        <end position="99"/>
    </location>
</feature>
<gene>
    <name evidence="2" type="ORF">ACFQPB_23440</name>
</gene>
<accession>A0ABW2QW96</accession>
<comment type="caution">
    <text evidence="2">The sequence shown here is derived from an EMBL/GenBank/DDBJ whole genome shotgun (WGS) entry which is preliminary data.</text>
</comment>
<reference evidence="3" key="1">
    <citation type="journal article" date="2019" name="Int. J. Syst. Evol. Microbiol.">
        <title>The Global Catalogue of Microorganisms (GCM) 10K type strain sequencing project: providing services to taxonomists for standard genome sequencing and annotation.</title>
        <authorList>
            <consortium name="The Broad Institute Genomics Platform"/>
            <consortium name="The Broad Institute Genome Sequencing Center for Infectious Disease"/>
            <person name="Wu L."/>
            <person name="Ma J."/>
        </authorList>
    </citation>
    <scope>NUCLEOTIDE SEQUENCE [LARGE SCALE GENOMIC DNA]</scope>
    <source>
        <strain evidence="3">CGMCC 1.12371</strain>
    </source>
</reference>
<sequence>MNRTRFSAIAIAFAALSAGQAMAAPIVNGEIYPADAVAQTSTVTRAQVQADAARTGVLAQNGEIPAQAAVPATSKSRAEVRAELATAQRDGTVLNHIGA</sequence>
<evidence type="ECO:0000313" key="3">
    <source>
        <dbReference type="Proteomes" id="UP001596501"/>
    </source>
</evidence>
<keyword evidence="3" id="KW-1185">Reference proteome</keyword>
<dbReference type="EMBL" id="JBHTCA010000054">
    <property type="protein sequence ID" value="MFC7411810.1"/>
    <property type="molecule type" value="Genomic_DNA"/>
</dbReference>
<dbReference type="Proteomes" id="UP001596501">
    <property type="component" value="Unassembled WGS sequence"/>
</dbReference>
<proteinExistence type="predicted"/>
<keyword evidence="1" id="KW-0732">Signal</keyword>